<name>A0A0F9MEI5_9ZZZZ</name>
<accession>A0A0F9MEI5</accession>
<organism evidence="2">
    <name type="scientific">marine sediment metagenome</name>
    <dbReference type="NCBI Taxonomy" id="412755"/>
    <lineage>
        <taxon>unclassified sequences</taxon>
        <taxon>metagenomes</taxon>
        <taxon>ecological metagenomes</taxon>
    </lineage>
</organism>
<sequence length="365" mass="42277">MSDVDVDDVFNKAVEPFTRSEDIEKRFYLTRNALEWWSTKGFSVRSLNTNFARQNDRYINGKIYKESVDFAFQGRLEPFFSYPSTQWIIEKMYKKKKVTPEHLKTNLNQIKRQVLLFFQMILGGKDKKGGTALLFIVGDIPMQPEVKSVQPEVKSVKPKIPRTTIPLAEKLANFYLFARYIFLRETIKDETEDKIGIITASKRIAKAVVISVNGYKNSTTSDKQKELYDLALKTQTKDIIEKTKFHPLSTLGLVNTEDIEVKLPEKSTKNLQQQIEKLENELEGIIKDLVTSETVIERHFKRLTNFHDKLKKSLSKAIKPKPNWSVKKLIVDLKKNEVIEHDFTASNKIGTKTNQAFIEKFCDEE</sequence>
<comment type="caution">
    <text evidence="2">The sequence shown here is derived from an EMBL/GenBank/DDBJ whole genome shotgun (WGS) entry which is preliminary data.</text>
</comment>
<evidence type="ECO:0000256" key="1">
    <source>
        <dbReference type="SAM" id="Coils"/>
    </source>
</evidence>
<feature type="coiled-coil region" evidence="1">
    <location>
        <begin position="261"/>
        <end position="295"/>
    </location>
</feature>
<protein>
    <submittedName>
        <fullName evidence="2">Uncharacterized protein</fullName>
    </submittedName>
</protein>
<dbReference type="EMBL" id="LAZR01009044">
    <property type="protein sequence ID" value="KKM75030.1"/>
    <property type="molecule type" value="Genomic_DNA"/>
</dbReference>
<proteinExistence type="predicted"/>
<keyword evidence="1" id="KW-0175">Coiled coil</keyword>
<reference evidence="2" key="1">
    <citation type="journal article" date="2015" name="Nature">
        <title>Complex archaea that bridge the gap between prokaryotes and eukaryotes.</title>
        <authorList>
            <person name="Spang A."/>
            <person name="Saw J.H."/>
            <person name="Jorgensen S.L."/>
            <person name="Zaremba-Niedzwiedzka K."/>
            <person name="Martijn J."/>
            <person name="Lind A.E."/>
            <person name="van Eijk R."/>
            <person name="Schleper C."/>
            <person name="Guy L."/>
            <person name="Ettema T.J."/>
        </authorList>
    </citation>
    <scope>NUCLEOTIDE SEQUENCE</scope>
</reference>
<evidence type="ECO:0000313" key="2">
    <source>
        <dbReference type="EMBL" id="KKM75030.1"/>
    </source>
</evidence>
<dbReference type="AlphaFoldDB" id="A0A0F9MEI5"/>
<gene>
    <name evidence="2" type="ORF">LCGC14_1394320</name>
</gene>